<reference evidence="1" key="1">
    <citation type="submission" date="2019-04" db="EMBL/GenBank/DDBJ databases">
        <title>Microbes associate with the intestines of laboratory mice.</title>
        <authorList>
            <person name="Navarre W."/>
            <person name="Wong E."/>
            <person name="Huang K.C."/>
            <person name="Tropini C."/>
            <person name="Ng K."/>
            <person name="Yu B."/>
        </authorList>
    </citation>
    <scope>NUCLEOTIDE SEQUENCE</scope>
    <source>
        <strain evidence="1">NM86_A22</strain>
    </source>
</reference>
<evidence type="ECO:0000313" key="2">
    <source>
        <dbReference type="Proteomes" id="UP000305401"/>
    </source>
</evidence>
<accession>A0AC61S510</accession>
<sequence>MSFWDHLESLRWMFARSAIAVAVCFIGVFAFVPWLFDHVVMAPVNADFPLYRFLNSLGTAGAFLSGQALDGQGFHVDIINIKLASQFFTHMSLALWFALLASFPYIIYEIWKFVCPALYDNERTSVRFTFVFGSVMFYTGCAVGYMLVFPLTLRFLYTYELSPAVVNQLSLESYMDNFLMLIFMMGIVFELPLVALFLSRIGILTKEFFHTYRRHAIVAILVAAAVITPSSDPFTLMAVFIPIYILWEFSALLITAKRRKPVSGELSRQQEQSM</sequence>
<evidence type="ECO:0000313" key="1">
    <source>
        <dbReference type="EMBL" id="THG49032.1"/>
    </source>
</evidence>
<proteinExistence type="predicted"/>
<keyword evidence="2" id="KW-1185">Reference proteome</keyword>
<protein>
    <submittedName>
        <fullName evidence="1">Twin-arginine translocase subunit TatC</fullName>
    </submittedName>
</protein>
<organism evidence="1 2">
    <name type="scientific">Muribaculum caecicola</name>
    <dbReference type="NCBI Taxonomy" id="3038144"/>
    <lineage>
        <taxon>Bacteria</taxon>
        <taxon>Pseudomonadati</taxon>
        <taxon>Bacteroidota</taxon>
        <taxon>Bacteroidia</taxon>
        <taxon>Bacteroidales</taxon>
        <taxon>Muribaculaceae</taxon>
        <taxon>Muribaculum</taxon>
    </lineage>
</organism>
<dbReference type="Proteomes" id="UP000305401">
    <property type="component" value="Unassembled WGS sequence"/>
</dbReference>
<comment type="caution">
    <text evidence="1">The sequence shown here is derived from an EMBL/GenBank/DDBJ whole genome shotgun (WGS) entry which is preliminary data.</text>
</comment>
<gene>
    <name evidence="1" type="primary">tatC</name>
    <name evidence="1" type="ORF">E5990_07190</name>
</gene>
<name>A0AC61S510_9BACT</name>
<dbReference type="EMBL" id="SSTG01000083">
    <property type="protein sequence ID" value="THG49032.1"/>
    <property type="molecule type" value="Genomic_DNA"/>
</dbReference>